<keyword evidence="5 9" id="KW-1133">Transmembrane helix</keyword>
<dbReference type="GO" id="GO:0042773">
    <property type="term" value="P:ATP synthesis coupled electron transport"/>
    <property type="evidence" value="ECO:0007669"/>
    <property type="project" value="InterPro"/>
</dbReference>
<dbReference type="GO" id="GO:0008137">
    <property type="term" value="F:NADH dehydrogenase (ubiquinone) activity"/>
    <property type="evidence" value="ECO:0007669"/>
    <property type="project" value="UniProtKB-EC"/>
</dbReference>
<evidence type="ECO:0000256" key="6">
    <source>
        <dbReference type="ARBA" id="ARBA00023136"/>
    </source>
</evidence>
<feature type="transmembrane region" description="Helical" evidence="9">
    <location>
        <begin position="166"/>
        <end position="188"/>
    </location>
</feature>
<accession>A0A0A0YQ23</accession>
<evidence type="ECO:0000256" key="4">
    <source>
        <dbReference type="ARBA" id="ARBA00022692"/>
    </source>
</evidence>
<evidence type="ECO:0000259" key="10">
    <source>
        <dbReference type="Pfam" id="PF00361"/>
    </source>
</evidence>
<feature type="transmembrane region" description="Helical" evidence="9">
    <location>
        <begin position="428"/>
        <end position="450"/>
    </location>
</feature>
<dbReference type="InterPro" id="IPR003945">
    <property type="entry name" value="NU5C-like"/>
</dbReference>
<dbReference type="GeneID" id="22283735"/>
<keyword evidence="4 9" id="KW-0812">Transmembrane</keyword>
<evidence type="ECO:0000256" key="3">
    <source>
        <dbReference type="ARBA" id="ARBA00012944"/>
    </source>
</evidence>
<feature type="transmembrane region" description="Helical" evidence="9">
    <location>
        <begin position="200"/>
        <end position="218"/>
    </location>
</feature>
<evidence type="ECO:0000313" key="11">
    <source>
        <dbReference type="EMBL" id="AIX11771.1"/>
    </source>
</evidence>
<comment type="function">
    <text evidence="1">Core subunit of the mitochondrial membrane respiratory chain NADH dehydrogenase (Complex I) that is believed to belong to the minimal assembly required for catalysis. Complex I functions in the transfer of electrons from NADH to the respiratory chain. The immediate electron acceptor for the enzyme is believed to be ubiquinone.</text>
</comment>
<evidence type="ECO:0000256" key="9">
    <source>
        <dbReference type="SAM" id="Phobius"/>
    </source>
</evidence>
<feature type="transmembrane region" description="Helical" evidence="9">
    <location>
        <begin position="224"/>
        <end position="242"/>
    </location>
</feature>
<comment type="catalytic activity">
    <reaction evidence="8">
        <text>a ubiquinone + NADH + 5 H(+)(in) = a ubiquinol + NAD(+) + 4 H(+)(out)</text>
        <dbReference type="Rhea" id="RHEA:29091"/>
        <dbReference type="Rhea" id="RHEA-COMP:9565"/>
        <dbReference type="Rhea" id="RHEA-COMP:9566"/>
        <dbReference type="ChEBI" id="CHEBI:15378"/>
        <dbReference type="ChEBI" id="CHEBI:16389"/>
        <dbReference type="ChEBI" id="CHEBI:17976"/>
        <dbReference type="ChEBI" id="CHEBI:57540"/>
        <dbReference type="ChEBI" id="CHEBI:57945"/>
        <dbReference type="EC" id="7.1.1.2"/>
    </reaction>
</comment>
<feature type="transmembrane region" description="Helical" evidence="9">
    <location>
        <begin position="397"/>
        <end position="422"/>
    </location>
</feature>
<feature type="domain" description="NADH:quinone oxidoreductase/Mrp antiporter transmembrane" evidence="10">
    <location>
        <begin position="95"/>
        <end position="367"/>
    </location>
</feature>
<dbReference type="GO" id="GO:0015990">
    <property type="term" value="P:electron transport coupled proton transport"/>
    <property type="evidence" value="ECO:0007669"/>
    <property type="project" value="TreeGrafter"/>
</dbReference>
<dbReference type="EC" id="7.1.1.2" evidence="3"/>
<protein>
    <recommendedName>
        <fullName evidence="3">NADH:ubiquinone reductase (H(+)-translocating)</fullName>
        <ecNumber evidence="3">7.1.1.2</ecNumber>
    </recommendedName>
    <alternativeName>
        <fullName evidence="7">NADH dehydrogenase subunit 5</fullName>
    </alternativeName>
</protein>
<organism evidence="11">
    <name type="scientific">Tetragnatha maxillosa</name>
    <dbReference type="NCBI Taxonomy" id="216284"/>
    <lineage>
        <taxon>Eukaryota</taxon>
        <taxon>Metazoa</taxon>
        <taxon>Ecdysozoa</taxon>
        <taxon>Arthropoda</taxon>
        <taxon>Chelicerata</taxon>
        <taxon>Arachnida</taxon>
        <taxon>Araneae</taxon>
        <taxon>Araneomorphae</taxon>
        <taxon>Entelegynae</taxon>
        <taxon>Araneoidea</taxon>
        <taxon>Tetragnathidae</taxon>
        <taxon>Tetragnatha</taxon>
    </lineage>
</organism>
<feature type="transmembrane region" description="Helical" evidence="9">
    <location>
        <begin position="12"/>
        <end position="31"/>
    </location>
</feature>
<gene>
    <name evidence="11" type="primary">ND5</name>
</gene>
<dbReference type="Pfam" id="PF00361">
    <property type="entry name" value="Proton_antipo_M"/>
    <property type="match status" value="1"/>
</dbReference>
<feature type="transmembrane region" description="Helical" evidence="9">
    <location>
        <begin position="521"/>
        <end position="541"/>
    </location>
</feature>
<dbReference type="RefSeq" id="YP_009110427.1">
    <property type="nucleotide sequence ID" value="NC_025775.1"/>
</dbReference>
<evidence type="ECO:0000256" key="5">
    <source>
        <dbReference type="ARBA" id="ARBA00022989"/>
    </source>
</evidence>
<feature type="transmembrane region" description="Helical" evidence="9">
    <location>
        <begin position="320"/>
        <end position="343"/>
    </location>
</feature>
<proteinExistence type="predicted"/>
<name>A0A0A0YQ23_9ARAC</name>
<comment type="subcellular location">
    <subcellularLocation>
        <location evidence="2">Membrane</location>
        <topology evidence="2">Multi-pass membrane protein</topology>
    </subcellularLocation>
</comment>
<dbReference type="PANTHER" id="PTHR42829">
    <property type="entry name" value="NADH-UBIQUINONE OXIDOREDUCTASE CHAIN 5"/>
    <property type="match status" value="1"/>
</dbReference>
<dbReference type="GO" id="GO:0003954">
    <property type="term" value="F:NADH dehydrogenase activity"/>
    <property type="evidence" value="ECO:0007669"/>
    <property type="project" value="TreeGrafter"/>
</dbReference>
<dbReference type="EMBL" id="KM504983">
    <property type="protein sequence ID" value="AIX11771.1"/>
    <property type="molecule type" value="Genomic_DNA"/>
</dbReference>
<dbReference type="GO" id="GO:0016020">
    <property type="term" value="C:membrane"/>
    <property type="evidence" value="ECO:0007669"/>
    <property type="project" value="UniProtKB-SubCell"/>
</dbReference>
<feature type="transmembrane region" description="Helical" evidence="9">
    <location>
        <begin position="43"/>
        <end position="65"/>
    </location>
</feature>
<geneLocation type="mitochondrion" evidence="11"/>
<feature type="transmembrane region" description="Helical" evidence="9">
    <location>
        <begin position="140"/>
        <end position="160"/>
    </location>
</feature>
<feature type="transmembrane region" description="Helical" evidence="9">
    <location>
        <begin position="278"/>
        <end position="300"/>
    </location>
</feature>
<feature type="transmembrane region" description="Helical" evidence="9">
    <location>
        <begin position="462"/>
        <end position="479"/>
    </location>
</feature>
<dbReference type="AlphaFoldDB" id="A0A0A0YQ23"/>
<evidence type="ECO:0000256" key="1">
    <source>
        <dbReference type="ARBA" id="ARBA00003257"/>
    </source>
</evidence>
<keyword evidence="11" id="KW-0496">Mitochondrion</keyword>
<dbReference type="PRINTS" id="PR01434">
    <property type="entry name" value="NADHDHGNASE5"/>
</dbReference>
<dbReference type="InterPro" id="IPR001750">
    <property type="entry name" value="ND/Mrp_TM"/>
</dbReference>
<keyword evidence="6 9" id="KW-0472">Membrane</keyword>
<feature type="transmembrane region" description="Helical" evidence="9">
    <location>
        <begin position="355"/>
        <end position="376"/>
    </location>
</feature>
<dbReference type="PANTHER" id="PTHR42829:SF2">
    <property type="entry name" value="NADH-UBIQUINONE OXIDOREDUCTASE CHAIN 5"/>
    <property type="match status" value="1"/>
</dbReference>
<sequence>MTLLMMTFPMLMLSLFFIKNFLFIHLEIPFFLNSMWNMKISIILDWISCSFSTTVMFITSMILLYSMTYMPKTQHNQFMLIMMMFVLSMIMLILSNNLIFMLLGWDGLGISSYILVILYQNPKSGASGSITMLSNRVGDALIIISISLILMSSSWSLFMISKNSKLILILMLMASCTKSAQFPFSAWLPAAMAAPTPISALVHSSTLVTAGVFLMIRLTQYNSINIIIILMILSSATAIYASMTACWEQDMKKIIAYSTLSQIAMMMFITSLSNPNIAYFHLVTHALFKSMMFMTAGIIIMNSSYQDMRSMGSMMKNSPIVSSSLGISMMALMGLPFMSGFFSKDMILEMMMKSHFVQFMSILMISSVGMTVTYSLRTTMLTFKMMIKSLFASSPSILNMEIPLMIMAPMSIITGAMLSWMMFCPQNIILPLKMKLIISTILLISISFSLNMKFLSLKFLSMGKPAISIWFIHILSSLIPNKPLLPIMKILNFDKNWQEMYGPFNMYMAYKNIFLLVKYPLMTPMFMMLILSIPLLILLMII</sequence>
<dbReference type="CTD" id="4540"/>
<reference evidence="11" key="1">
    <citation type="submission" date="2014-09" db="EMBL/GenBank/DDBJ databases">
        <title>The complete mitochondrial genome of stretch spider Tetragnatha maxillosa (Araneae: Tetragnathidae).</title>
        <authorList>
            <person name="Pan W.J."/>
            <person name="Pan H.C."/>
        </authorList>
    </citation>
    <scope>NUCLEOTIDE SEQUENCE</scope>
</reference>
<feature type="transmembrane region" description="Helical" evidence="9">
    <location>
        <begin position="100"/>
        <end position="119"/>
    </location>
</feature>
<evidence type="ECO:0000256" key="7">
    <source>
        <dbReference type="ARBA" id="ARBA00031027"/>
    </source>
</evidence>
<evidence type="ECO:0000256" key="2">
    <source>
        <dbReference type="ARBA" id="ARBA00004141"/>
    </source>
</evidence>
<evidence type="ECO:0000256" key="8">
    <source>
        <dbReference type="ARBA" id="ARBA00049551"/>
    </source>
</evidence>
<feature type="transmembrane region" description="Helical" evidence="9">
    <location>
        <begin position="77"/>
        <end position="94"/>
    </location>
</feature>